<evidence type="ECO:0000313" key="1">
    <source>
        <dbReference type="EMBL" id="KAG6976320.1"/>
    </source>
</evidence>
<proteinExistence type="predicted"/>
<gene>
    <name evidence="1" type="ORF">JG688_00001488</name>
</gene>
<dbReference type="AlphaFoldDB" id="A0A8J5J6M2"/>
<protein>
    <submittedName>
        <fullName evidence="1">Uncharacterized protein</fullName>
    </submittedName>
</protein>
<comment type="caution">
    <text evidence="1">The sequence shown here is derived from an EMBL/GenBank/DDBJ whole genome shotgun (WGS) entry which is preliminary data.</text>
</comment>
<keyword evidence="2" id="KW-1185">Reference proteome</keyword>
<organism evidence="1 2">
    <name type="scientific">Phytophthora aleatoria</name>
    <dbReference type="NCBI Taxonomy" id="2496075"/>
    <lineage>
        <taxon>Eukaryota</taxon>
        <taxon>Sar</taxon>
        <taxon>Stramenopiles</taxon>
        <taxon>Oomycota</taxon>
        <taxon>Peronosporomycetes</taxon>
        <taxon>Peronosporales</taxon>
        <taxon>Peronosporaceae</taxon>
        <taxon>Phytophthora</taxon>
    </lineage>
</organism>
<dbReference type="Proteomes" id="UP000709295">
    <property type="component" value="Unassembled WGS sequence"/>
</dbReference>
<dbReference type="EMBL" id="JAENGY010000034">
    <property type="protein sequence ID" value="KAG6976320.1"/>
    <property type="molecule type" value="Genomic_DNA"/>
</dbReference>
<sequence length="80" mass="9476">MKDTRRDSEVLTAKTMASFVRDEYHEWLEGYVLGKKDTDAAYESLLRLLRRFAYRHGFVQRTPCRLKVKMLFKCVSATKL</sequence>
<name>A0A8J5J6M2_9STRA</name>
<reference evidence="1" key="1">
    <citation type="submission" date="2021-01" db="EMBL/GenBank/DDBJ databases">
        <title>Phytophthora aleatoria, a newly-described species from Pinus radiata is distinct from Phytophthora cactorum isolates based on comparative genomics.</title>
        <authorList>
            <person name="Mcdougal R."/>
            <person name="Panda P."/>
            <person name="Williams N."/>
            <person name="Studholme D.J."/>
        </authorList>
    </citation>
    <scope>NUCLEOTIDE SEQUENCE</scope>
    <source>
        <strain evidence="1">NZFS 4037</strain>
    </source>
</reference>
<accession>A0A8J5J6M2</accession>
<evidence type="ECO:0000313" key="2">
    <source>
        <dbReference type="Proteomes" id="UP000709295"/>
    </source>
</evidence>